<dbReference type="CDD" id="cd07377">
    <property type="entry name" value="WHTH_GntR"/>
    <property type="match status" value="1"/>
</dbReference>
<evidence type="ECO:0000313" key="5">
    <source>
        <dbReference type="EMBL" id="PTW59045.1"/>
    </source>
</evidence>
<dbReference type="RefSeq" id="WP_107991113.1">
    <property type="nucleotide sequence ID" value="NZ_QAYG01000008.1"/>
</dbReference>
<organism evidence="5 6">
    <name type="scientific">Breoghania corrubedonensis</name>
    <dbReference type="NCBI Taxonomy" id="665038"/>
    <lineage>
        <taxon>Bacteria</taxon>
        <taxon>Pseudomonadati</taxon>
        <taxon>Pseudomonadota</taxon>
        <taxon>Alphaproteobacteria</taxon>
        <taxon>Hyphomicrobiales</taxon>
        <taxon>Stappiaceae</taxon>
        <taxon>Breoghania</taxon>
    </lineage>
</organism>
<dbReference type="GO" id="GO:0003700">
    <property type="term" value="F:DNA-binding transcription factor activity"/>
    <property type="evidence" value="ECO:0007669"/>
    <property type="project" value="InterPro"/>
</dbReference>
<dbReference type="Gene3D" id="1.20.120.530">
    <property type="entry name" value="GntR ligand-binding domain-like"/>
    <property type="match status" value="1"/>
</dbReference>
<sequence>MKSTPANPESLYDRLLEAIEQGELGPGDALRESRLAERFGTSRTPVREALRRLEAQGLVTHHAHKGCVVAALDYDQIGELYAAREVMEGSAARGAALHAAPQEIALLRQLVEDGRAMVDKPVELAVINRRFHRVIHRSSHNRYLNQLLDTMRVHMALIEGTTLSLPERGAQSIVEHEAIVDAIAARDPDTAEKATRRHVATAYQNRVAMLLS</sequence>
<dbReference type="Gene3D" id="1.10.10.10">
    <property type="entry name" value="Winged helix-like DNA-binding domain superfamily/Winged helix DNA-binding domain"/>
    <property type="match status" value="1"/>
</dbReference>
<evidence type="ECO:0000259" key="4">
    <source>
        <dbReference type="PROSITE" id="PS50949"/>
    </source>
</evidence>
<evidence type="ECO:0000313" key="6">
    <source>
        <dbReference type="Proteomes" id="UP000244081"/>
    </source>
</evidence>
<dbReference type="EMBL" id="QAYG01000008">
    <property type="protein sequence ID" value="PTW59045.1"/>
    <property type="molecule type" value="Genomic_DNA"/>
</dbReference>
<dbReference type="SUPFAM" id="SSF46785">
    <property type="entry name" value="Winged helix' DNA-binding domain"/>
    <property type="match status" value="1"/>
</dbReference>
<dbReference type="InterPro" id="IPR011711">
    <property type="entry name" value="GntR_C"/>
</dbReference>
<keyword evidence="2 5" id="KW-0238">DNA-binding</keyword>
<dbReference type="InterPro" id="IPR036388">
    <property type="entry name" value="WH-like_DNA-bd_sf"/>
</dbReference>
<evidence type="ECO:0000256" key="2">
    <source>
        <dbReference type="ARBA" id="ARBA00023125"/>
    </source>
</evidence>
<dbReference type="SUPFAM" id="SSF48008">
    <property type="entry name" value="GntR ligand-binding domain-like"/>
    <property type="match status" value="1"/>
</dbReference>
<dbReference type="SMART" id="SM00895">
    <property type="entry name" value="FCD"/>
    <property type="match status" value="1"/>
</dbReference>
<dbReference type="SMART" id="SM00345">
    <property type="entry name" value="HTH_GNTR"/>
    <property type="match status" value="1"/>
</dbReference>
<dbReference type="GO" id="GO:0003677">
    <property type="term" value="F:DNA binding"/>
    <property type="evidence" value="ECO:0007669"/>
    <property type="project" value="UniProtKB-KW"/>
</dbReference>
<dbReference type="Proteomes" id="UP000244081">
    <property type="component" value="Unassembled WGS sequence"/>
</dbReference>
<dbReference type="AlphaFoldDB" id="A0A2T5V5L7"/>
<evidence type="ECO:0000256" key="3">
    <source>
        <dbReference type="ARBA" id="ARBA00023163"/>
    </source>
</evidence>
<accession>A0A2T5V5L7</accession>
<dbReference type="Pfam" id="PF07729">
    <property type="entry name" value="FCD"/>
    <property type="match status" value="1"/>
</dbReference>
<dbReference type="PANTHER" id="PTHR43537">
    <property type="entry name" value="TRANSCRIPTIONAL REGULATOR, GNTR FAMILY"/>
    <property type="match status" value="1"/>
</dbReference>
<dbReference type="PANTHER" id="PTHR43537:SF49">
    <property type="entry name" value="TRANSCRIPTIONAL REGULATORY PROTEIN"/>
    <property type="match status" value="1"/>
</dbReference>
<dbReference type="Pfam" id="PF00392">
    <property type="entry name" value="GntR"/>
    <property type="match status" value="1"/>
</dbReference>
<gene>
    <name evidence="5" type="ORF">C8N35_10880</name>
</gene>
<keyword evidence="3" id="KW-0804">Transcription</keyword>
<keyword evidence="1" id="KW-0805">Transcription regulation</keyword>
<dbReference type="PROSITE" id="PS50949">
    <property type="entry name" value="HTH_GNTR"/>
    <property type="match status" value="1"/>
</dbReference>
<proteinExistence type="predicted"/>
<dbReference type="InterPro" id="IPR000524">
    <property type="entry name" value="Tscrpt_reg_HTH_GntR"/>
</dbReference>
<dbReference type="InterPro" id="IPR036390">
    <property type="entry name" value="WH_DNA-bd_sf"/>
</dbReference>
<feature type="domain" description="HTH gntR-type" evidence="4">
    <location>
        <begin position="5"/>
        <end position="72"/>
    </location>
</feature>
<keyword evidence="6" id="KW-1185">Reference proteome</keyword>
<evidence type="ECO:0000256" key="1">
    <source>
        <dbReference type="ARBA" id="ARBA00023015"/>
    </source>
</evidence>
<dbReference type="InterPro" id="IPR008920">
    <property type="entry name" value="TF_FadR/GntR_C"/>
</dbReference>
<dbReference type="OrthoDB" id="7945678at2"/>
<protein>
    <submittedName>
        <fullName evidence="5">DNA-binding GntR family transcriptional regulator</fullName>
    </submittedName>
</protein>
<dbReference type="PRINTS" id="PR00035">
    <property type="entry name" value="HTHGNTR"/>
</dbReference>
<reference evidence="5 6" key="1">
    <citation type="submission" date="2018-04" db="EMBL/GenBank/DDBJ databases">
        <title>Genomic Encyclopedia of Archaeal and Bacterial Type Strains, Phase II (KMG-II): from individual species to whole genera.</title>
        <authorList>
            <person name="Goeker M."/>
        </authorList>
    </citation>
    <scope>NUCLEOTIDE SEQUENCE [LARGE SCALE GENOMIC DNA]</scope>
    <source>
        <strain evidence="5 6">DSM 23382</strain>
    </source>
</reference>
<comment type="caution">
    <text evidence="5">The sequence shown here is derived from an EMBL/GenBank/DDBJ whole genome shotgun (WGS) entry which is preliminary data.</text>
</comment>
<name>A0A2T5V5L7_9HYPH</name>